<feature type="chain" id="PRO_5044593693" evidence="2">
    <location>
        <begin position="16"/>
        <end position="347"/>
    </location>
</feature>
<organism evidence="5 6">
    <name type="scientific">Chryseobacterium lactis</name>
    <dbReference type="NCBI Taxonomy" id="1241981"/>
    <lineage>
        <taxon>Bacteria</taxon>
        <taxon>Pseudomonadati</taxon>
        <taxon>Bacteroidota</taxon>
        <taxon>Flavobacteriia</taxon>
        <taxon>Flavobacteriales</taxon>
        <taxon>Weeksellaceae</taxon>
        <taxon>Chryseobacterium group</taxon>
        <taxon>Chryseobacterium</taxon>
    </lineage>
</organism>
<dbReference type="Pfam" id="PF09113">
    <property type="entry name" value="N-glycanase_C"/>
    <property type="match status" value="1"/>
</dbReference>
<feature type="domain" description="Peptide-N-glycosidase F N-terminal" evidence="3">
    <location>
        <begin position="39"/>
        <end position="166"/>
    </location>
</feature>
<evidence type="ECO:0000259" key="3">
    <source>
        <dbReference type="SMART" id="SM01290"/>
    </source>
</evidence>
<evidence type="ECO:0000313" key="6">
    <source>
        <dbReference type="Proteomes" id="UP000236262"/>
    </source>
</evidence>
<keyword evidence="2" id="KW-0732">Signal</keyword>
<keyword evidence="1" id="KW-1015">Disulfide bond</keyword>
<dbReference type="AlphaFoldDB" id="A0A3G6RGS3"/>
<feature type="signal peptide" evidence="2">
    <location>
        <begin position="1"/>
        <end position="15"/>
    </location>
</feature>
<dbReference type="Proteomes" id="UP000279972">
    <property type="component" value="Chromosome"/>
</dbReference>
<dbReference type="PANTHER" id="PTHR39319">
    <property type="entry name" value="SI:DKEY-256H2.1"/>
    <property type="match status" value="1"/>
</dbReference>
<dbReference type="InterPro" id="IPR015197">
    <property type="entry name" value="PngaseF_C"/>
</dbReference>
<evidence type="ECO:0000313" key="5">
    <source>
        <dbReference type="EMBL" id="PNW12336.1"/>
    </source>
</evidence>
<dbReference type="EMBL" id="PPEH01000007">
    <property type="protein sequence ID" value="PNW12336.1"/>
    <property type="molecule type" value="Genomic_DNA"/>
</dbReference>
<dbReference type="InterPro" id="IPR015196">
    <property type="entry name" value="PngaseF_N"/>
</dbReference>
<evidence type="ECO:0000313" key="7">
    <source>
        <dbReference type="Proteomes" id="UP000279972"/>
    </source>
</evidence>
<accession>A0A3G6RGS3</accession>
<reference evidence="5 6" key="1">
    <citation type="submission" date="2018-01" db="EMBL/GenBank/DDBJ databases">
        <title>Draft genome sequences of Chryseobacterium lactis NCTC11390, Chryseobacterium oncorhynchi 701B-08, and Chryseobacterium viscerum 687B-08.</title>
        <authorList>
            <person name="Jeong J.-J."/>
            <person name="Lee Y.J."/>
            <person name="Park B."/>
            <person name="Choi I.-G."/>
            <person name="Kim K.D."/>
        </authorList>
    </citation>
    <scope>NUCLEOTIDE SEQUENCE [LARGE SCALE GENOMIC DNA]</scope>
    <source>
        <strain evidence="5 6">NCTC11390</strain>
    </source>
</reference>
<dbReference type="EMBL" id="CP033924">
    <property type="protein sequence ID" value="AZA82995.1"/>
    <property type="molecule type" value="Genomic_DNA"/>
</dbReference>
<name>A0A3G6RGS3_CHRLC</name>
<dbReference type="InterPro" id="IPR014784">
    <property type="entry name" value="Cu2_ascorb_mOase-like_C"/>
</dbReference>
<keyword evidence="7" id="KW-1185">Reference proteome</keyword>
<gene>
    <name evidence="5" type="ORF">C1637_17355</name>
    <name evidence="4" type="ORF">EG342_14400</name>
</gene>
<dbReference type="SMART" id="SM01290">
    <property type="entry name" value="N-glycanase_N"/>
    <property type="match status" value="1"/>
</dbReference>
<protein>
    <submittedName>
        <fullName evidence="5">Peptidase</fullName>
    </submittedName>
</protein>
<dbReference type="PANTHER" id="PTHR39319:SF1">
    <property type="entry name" value="SI:DKEY-256H2.1"/>
    <property type="match status" value="1"/>
</dbReference>
<dbReference type="Proteomes" id="UP000236262">
    <property type="component" value="Unassembled WGS sequence"/>
</dbReference>
<dbReference type="GO" id="GO:0016715">
    <property type="term" value="F:oxidoreductase activity, acting on paired donors, with incorporation or reduction of molecular oxygen, reduced ascorbate as one donor, and incorporation of one atom of oxygen"/>
    <property type="evidence" value="ECO:0007669"/>
    <property type="project" value="InterPro"/>
</dbReference>
<dbReference type="PROSITE" id="PS51257">
    <property type="entry name" value="PROKAR_LIPOPROTEIN"/>
    <property type="match status" value="1"/>
</dbReference>
<dbReference type="KEGG" id="clac:EG342_14400"/>
<dbReference type="InterPro" id="IPR053251">
    <property type="entry name" value="N-glycanase"/>
</dbReference>
<evidence type="ECO:0000256" key="2">
    <source>
        <dbReference type="SAM" id="SignalP"/>
    </source>
</evidence>
<sequence>MKKLLILGISAYVFAGILSCKGVDNTIPVVEQPVMTEGTVNVKTFNKVMNAFGDGLSQSAEGTFTLPTDIANVKTIKMFIKNDCPNKTCDEWDRYANVYVKNKSTGEWYEIGRFITPYWVGTEKMPRGLEIDVTDFKSLLTGKTELKIYTETWLAKGREYSLDFDFIYGTPDYKYSAVIPVIQYNKSSNEGIPYGKTHSLNLKKNIQLPANTQKAYLRTIISGWGQATPSDAGGRTCAEWCFRTHNIAINNVNTFPHQLAPLGCANNPIDNQAPGNWKPDRAGWCPGMIVPTRIDILNNALIPNKFSYEYKLQDWTNNGSNGNAFYAISTFVIAKSNTPINAPVVTD</sequence>
<evidence type="ECO:0000313" key="4">
    <source>
        <dbReference type="EMBL" id="AZA82995.1"/>
    </source>
</evidence>
<reference evidence="4 7" key="2">
    <citation type="submission" date="2018-11" db="EMBL/GenBank/DDBJ databases">
        <title>Proposal to divide the Flavobacteriaceae and reorganize its genera based on Amino Acid Identity values calculated from whole genome sequences.</title>
        <authorList>
            <person name="Nicholson A.C."/>
            <person name="Gulvik C.A."/>
            <person name="Whitney A.M."/>
            <person name="Humrighouse B.W."/>
            <person name="Bell M."/>
            <person name="Holmes B."/>
            <person name="Steigerwalt A.G."/>
            <person name="Villarma A."/>
            <person name="Sheth M."/>
            <person name="Batra D."/>
            <person name="Pryor J."/>
            <person name="Bernardet J.-F."/>
            <person name="Hugo C."/>
            <person name="Kampfer P."/>
            <person name="Newman J."/>
            <person name="McQuiston J.R."/>
        </authorList>
    </citation>
    <scope>NUCLEOTIDE SEQUENCE [LARGE SCALE GENOMIC DNA]</scope>
    <source>
        <strain evidence="4 7">KC_1864</strain>
    </source>
</reference>
<dbReference type="InterPro" id="IPR008977">
    <property type="entry name" value="PHM/PNGase_F_dom_sf"/>
</dbReference>
<evidence type="ECO:0000256" key="1">
    <source>
        <dbReference type="ARBA" id="ARBA00023157"/>
    </source>
</evidence>
<dbReference type="RefSeq" id="WP_103292917.1">
    <property type="nucleotide sequence ID" value="NZ_CP033924.1"/>
</dbReference>
<dbReference type="SUPFAM" id="SSF49742">
    <property type="entry name" value="PHM/PNGase F"/>
    <property type="match status" value="2"/>
</dbReference>
<dbReference type="Gene3D" id="2.60.120.230">
    <property type="match status" value="2"/>
</dbReference>
<dbReference type="OrthoDB" id="6281169at2"/>
<proteinExistence type="predicted"/>